<evidence type="ECO:0000313" key="3">
    <source>
        <dbReference type="EMBL" id="OHT22185.1"/>
    </source>
</evidence>
<dbReference type="SUPFAM" id="SSF56563">
    <property type="entry name" value="Major capsid protein gp5"/>
    <property type="match status" value="1"/>
</dbReference>
<evidence type="ECO:0000256" key="1">
    <source>
        <dbReference type="ARBA" id="ARBA00004328"/>
    </source>
</evidence>
<dbReference type="NCBIfam" id="TIGR01554">
    <property type="entry name" value="major_cap_HK97"/>
    <property type="match status" value="1"/>
</dbReference>
<reference evidence="3 4" key="1">
    <citation type="submission" date="2016-09" db="EMBL/GenBank/DDBJ databases">
        <title>Metabolic pathway, cell adaptation mechanisms and a novel monoxygenase revealed through proteogenomic-transcription analysis of a Sphingomonas haloaromaticamans strain degrading the fungicide ortho-phenylphenol.</title>
        <authorList>
            <person name="Perruchon C."/>
            <person name="Papadopoulou E.S."/>
            <person name="Rousidou C."/>
            <person name="Vasileiadis S."/>
            <person name="Tanou G."/>
            <person name="Amoutzias G."/>
            <person name="Molassiotis A."/>
            <person name="Karpouzas D.G."/>
        </authorList>
    </citation>
    <scope>NUCLEOTIDE SEQUENCE [LARGE SCALE GENOMIC DNA]</scope>
    <source>
        <strain evidence="3 4">P3</strain>
    </source>
</reference>
<comment type="subcellular location">
    <subcellularLocation>
        <location evidence="1">Virion</location>
    </subcellularLocation>
</comment>
<organism evidence="3 4">
    <name type="scientific">Edaphosphingomonas haloaromaticamans</name>
    <dbReference type="NCBI Taxonomy" id="653954"/>
    <lineage>
        <taxon>Bacteria</taxon>
        <taxon>Pseudomonadati</taxon>
        <taxon>Pseudomonadota</taxon>
        <taxon>Alphaproteobacteria</taxon>
        <taxon>Sphingomonadales</taxon>
        <taxon>Rhizorhabdaceae</taxon>
        <taxon>Edaphosphingomonas</taxon>
    </lineage>
</organism>
<evidence type="ECO:0000313" key="4">
    <source>
        <dbReference type="Proteomes" id="UP000179467"/>
    </source>
</evidence>
<protein>
    <submittedName>
        <fullName evidence="3">Phage capsid family protein</fullName>
    </submittedName>
</protein>
<dbReference type="AlphaFoldDB" id="A0A1S1HIW3"/>
<keyword evidence="4" id="KW-1185">Reference proteome</keyword>
<dbReference type="Pfam" id="PF05065">
    <property type="entry name" value="Phage_capsid"/>
    <property type="match status" value="1"/>
</dbReference>
<name>A0A1S1HIW3_9SPHN</name>
<proteinExistence type="predicted"/>
<dbReference type="InterPro" id="IPR024455">
    <property type="entry name" value="Phage_capsid"/>
</dbReference>
<dbReference type="InterPro" id="IPR054612">
    <property type="entry name" value="Phage_capsid-like_C"/>
</dbReference>
<sequence length="422" mass="45177">MLIANSSAPRALMAAGLPSVRAEGGRPSLEARAVSELTEAINDFKAKFEGRLQALEKHGDEQALKLAAYQLNGGPSEQSDGQANDPEYRQAFASYARRGAMDAEATLRDANADGTDRGRIRAAMSEGDNSAGGYMAPVEWDRRVRKAQRSFSPMRRLAQIVTTGVNGYSTLWNSEQWGSGWVGETASRPQTSTTTLTPLNFPAGEIYAMPAATQRLIDDALLDFEQWLSNELSDEFSRQEGIAFISGDGVNKPLGFLQYLPGGVAATGQPLAHPGGELGVTVSGAAAALTPDGLVDLKYGLGAPYRQGAAWLMNSMTAALITKMKDGDGNFLWRESLAVEQPPLLLGSPVEIDEAMPNVGADAFPIAFGDFSRGYLINDRIGVRILRDPFTAKPYVLFYATKRVGGGVLDPKAIRVQKVSAG</sequence>
<comment type="caution">
    <text evidence="3">The sequence shown here is derived from an EMBL/GenBank/DDBJ whole genome shotgun (WGS) entry which is preliminary data.</text>
</comment>
<gene>
    <name evidence="3" type="ORF">BHE75_04209</name>
</gene>
<feature type="domain" description="Phage capsid-like C-terminal" evidence="2">
    <location>
        <begin position="132"/>
        <end position="417"/>
    </location>
</feature>
<dbReference type="Gene3D" id="3.30.2400.10">
    <property type="entry name" value="Major capsid protein gp5"/>
    <property type="match status" value="1"/>
</dbReference>
<evidence type="ECO:0000259" key="2">
    <source>
        <dbReference type="Pfam" id="PF05065"/>
    </source>
</evidence>
<dbReference type="Proteomes" id="UP000179467">
    <property type="component" value="Unassembled WGS sequence"/>
</dbReference>
<accession>A0A1S1HIW3</accession>
<dbReference type="Gene3D" id="3.30.2320.10">
    <property type="entry name" value="hypothetical protein PF0899 domain"/>
    <property type="match status" value="1"/>
</dbReference>
<dbReference type="EMBL" id="MIPT01000001">
    <property type="protein sequence ID" value="OHT22185.1"/>
    <property type="molecule type" value="Genomic_DNA"/>
</dbReference>